<dbReference type="Gene3D" id="1.10.150.130">
    <property type="match status" value="1"/>
</dbReference>
<evidence type="ECO:0000313" key="3">
    <source>
        <dbReference type="EMBL" id="KAK3273086.1"/>
    </source>
</evidence>
<dbReference type="CDD" id="cd20404">
    <property type="entry name" value="Tudor_Agenet_AtEML-like"/>
    <property type="match status" value="1"/>
</dbReference>
<dbReference type="InterPro" id="IPR036397">
    <property type="entry name" value="RNaseH_sf"/>
</dbReference>
<dbReference type="InterPro" id="IPR010998">
    <property type="entry name" value="Integrase_recombinase_N"/>
</dbReference>
<comment type="caution">
    <text evidence="3">The sequence shown here is derived from an EMBL/GenBank/DDBJ whole genome shotgun (WGS) entry which is preliminary data.</text>
</comment>
<proteinExistence type="predicted"/>
<dbReference type="PANTHER" id="PTHR33050">
    <property type="entry name" value="REVERSE TRANSCRIPTASE DOMAIN-CONTAINING PROTEIN"/>
    <property type="match status" value="1"/>
</dbReference>
<organism evidence="3 4">
    <name type="scientific">Cymbomonas tetramitiformis</name>
    <dbReference type="NCBI Taxonomy" id="36881"/>
    <lineage>
        <taxon>Eukaryota</taxon>
        <taxon>Viridiplantae</taxon>
        <taxon>Chlorophyta</taxon>
        <taxon>Pyramimonadophyceae</taxon>
        <taxon>Pyramimonadales</taxon>
        <taxon>Pyramimonadaceae</taxon>
        <taxon>Cymbomonas</taxon>
    </lineage>
</organism>
<feature type="domain" description="Core-binding (CB)" evidence="2">
    <location>
        <begin position="487"/>
        <end position="584"/>
    </location>
</feature>
<dbReference type="PROSITE" id="PS51900">
    <property type="entry name" value="CB"/>
    <property type="match status" value="1"/>
</dbReference>
<evidence type="ECO:0000256" key="1">
    <source>
        <dbReference type="ARBA" id="ARBA00023125"/>
    </source>
</evidence>
<dbReference type="PANTHER" id="PTHR33050:SF7">
    <property type="entry name" value="RIBONUCLEASE H"/>
    <property type="match status" value="1"/>
</dbReference>
<dbReference type="GO" id="GO:0009307">
    <property type="term" value="P:DNA restriction-modification system"/>
    <property type="evidence" value="ECO:0007669"/>
    <property type="project" value="InterPro"/>
</dbReference>
<dbReference type="InterPro" id="IPR008593">
    <property type="entry name" value="Dam_MeTrfase"/>
</dbReference>
<dbReference type="GO" id="GO:0009007">
    <property type="term" value="F:site-specific DNA-methyltransferase (adenine-specific) activity"/>
    <property type="evidence" value="ECO:0007669"/>
    <property type="project" value="InterPro"/>
</dbReference>
<dbReference type="InterPro" id="IPR052055">
    <property type="entry name" value="Hepadnavirus_pol/RT"/>
</dbReference>
<dbReference type="Gene3D" id="3.30.420.10">
    <property type="entry name" value="Ribonuclease H-like superfamily/Ribonuclease H"/>
    <property type="match status" value="1"/>
</dbReference>
<dbReference type="InterPro" id="IPR043502">
    <property type="entry name" value="DNA/RNA_pol_sf"/>
</dbReference>
<dbReference type="SUPFAM" id="SSF56672">
    <property type="entry name" value="DNA/RNA polymerases"/>
    <property type="match status" value="1"/>
</dbReference>
<dbReference type="CDD" id="cd09275">
    <property type="entry name" value="RNase_HI_RT_DIRS1"/>
    <property type="match status" value="1"/>
</dbReference>
<accession>A0AAE0G7Q4</accession>
<dbReference type="Gene3D" id="2.30.30.140">
    <property type="match status" value="1"/>
</dbReference>
<dbReference type="AlphaFoldDB" id="A0AAE0G7Q4"/>
<dbReference type="GO" id="GO:0003677">
    <property type="term" value="F:DNA binding"/>
    <property type="evidence" value="ECO:0007669"/>
    <property type="project" value="UniProtKB-KW"/>
</dbReference>
<evidence type="ECO:0000313" key="4">
    <source>
        <dbReference type="Proteomes" id="UP001190700"/>
    </source>
</evidence>
<keyword evidence="1" id="KW-0238">DNA-binding</keyword>
<dbReference type="SUPFAM" id="SSF47823">
    <property type="entry name" value="lambda integrase-like, N-terminal domain"/>
    <property type="match status" value="1"/>
</dbReference>
<dbReference type="InterPro" id="IPR044068">
    <property type="entry name" value="CB"/>
</dbReference>
<gene>
    <name evidence="3" type="ORF">CYMTET_18658</name>
</gene>
<name>A0AAE0G7Q4_9CHLO</name>
<evidence type="ECO:0000259" key="2">
    <source>
        <dbReference type="PROSITE" id="PS51900"/>
    </source>
</evidence>
<sequence length="797" mass="91575">MVDFMVITKTQDDAFVQRDRVSNFLPRLGLFRNEKKGHWEPTQLVEHLGLEVDFEEGLFRVTERRLKKIHSKATAILCRATREQRWVQARELAGFNGLCQPVYMAVPTARLYLRELYFVLGKQSSWGSKVKLTRQAWGDVQWWAKLPATSRWNGRKIWRSPTRAKLHTDSSLFAWGGVLNLKKEGRGFWNDELQKLHITHLELEAVYKTVRSFLSELEGKVVRLYCDNQAVVAMLSHFTSRNPELMRRMRKLWLLLDLHVIELQARYIRSEANEWADRLSRDKDLDDWRINKRWFKYAEEQWGEHSVDRFASEISAQLSRYYSAWHDPGCEGVDSLAYDWRGEHNWVNPPWSLLDEVAHKLREEGAAATVVAPYWPGQSWFRELEALAAEVVIVPRRRDLFTREGQIDDEINKPEEEVRPGCKIEVFWPEDQAWYPGMMGATGEDGKTKIEYDDGDVENVVLKEEKYRVFPSENEEEQPQQRATATPCKTALLRHWTEKLGDNQHSGTAAEMQAAALEKSTADNYERHWKKFVKFCTQENLQWLPATAATVQLYMAALQSQGPATGRAVTRVVKGMTAMQTAAAEQQNGTETVRTYFPASAVRPQTGAAMLRASLLRDNNELSIVLEKEKGKNRLLCKRRLRILRGGVAELHELLDRWEQTRDEDWLQAASTSTARAADTASYWRLPCDKKKQFKTVDANEWIACTLGHVGCVPPEGGHYKAHCTRKGATTWSRAEGVVMEKVCFFGGWVQLSSAVHAYIDPTAVADADMVYYFGWLTPGWQQIAIPMEKESAGTNL</sequence>
<keyword evidence="4" id="KW-1185">Reference proteome</keyword>
<dbReference type="Pfam" id="PF05869">
    <property type="entry name" value="Dam"/>
    <property type="match status" value="1"/>
</dbReference>
<dbReference type="EMBL" id="LGRX02008654">
    <property type="protein sequence ID" value="KAK3273086.1"/>
    <property type="molecule type" value="Genomic_DNA"/>
</dbReference>
<protein>
    <recommendedName>
        <fullName evidence="2">Core-binding (CB) domain-containing protein</fullName>
    </recommendedName>
</protein>
<reference evidence="3 4" key="1">
    <citation type="journal article" date="2015" name="Genome Biol. Evol.">
        <title>Comparative Genomics of a Bacterivorous Green Alga Reveals Evolutionary Causalities and Consequences of Phago-Mixotrophic Mode of Nutrition.</title>
        <authorList>
            <person name="Burns J.A."/>
            <person name="Paasch A."/>
            <person name="Narechania A."/>
            <person name="Kim E."/>
        </authorList>
    </citation>
    <scope>NUCLEOTIDE SEQUENCE [LARGE SCALE GENOMIC DNA]</scope>
    <source>
        <strain evidence="3 4">PLY_AMNH</strain>
    </source>
</reference>
<dbReference type="Proteomes" id="UP001190700">
    <property type="component" value="Unassembled WGS sequence"/>
</dbReference>